<evidence type="ECO:0000313" key="4">
    <source>
        <dbReference type="Proteomes" id="UP000552587"/>
    </source>
</evidence>
<feature type="region of interest" description="Disordered" evidence="1">
    <location>
        <begin position="20"/>
        <end position="46"/>
    </location>
</feature>
<reference evidence="3 4" key="1">
    <citation type="submission" date="2020-07" db="EMBL/GenBank/DDBJ databases">
        <authorList>
            <person name="Xu S."/>
            <person name="Li A."/>
        </authorList>
    </citation>
    <scope>NUCLEOTIDE SEQUENCE [LARGE SCALE GENOMIC DNA]</scope>
    <source>
        <strain evidence="3 4">SG-8</strain>
    </source>
</reference>
<dbReference type="RefSeq" id="WP_182669501.1">
    <property type="nucleotide sequence ID" value="NZ_JACHTE010000006.1"/>
</dbReference>
<feature type="chain" id="PRO_5030527871" evidence="2">
    <location>
        <begin position="22"/>
        <end position="257"/>
    </location>
</feature>
<accession>A0A7W3YEF2</accession>
<protein>
    <submittedName>
        <fullName evidence="3">Uncharacterized protein</fullName>
    </submittedName>
</protein>
<keyword evidence="4" id="KW-1185">Reference proteome</keyword>
<dbReference type="AlphaFoldDB" id="A0A7W3YEF2"/>
<comment type="caution">
    <text evidence="3">The sequence shown here is derived from an EMBL/GenBank/DDBJ whole genome shotgun (WGS) entry which is preliminary data.</text>
</comment>
<evidence type="ECO:0000256" key="2">
    <source>
        <dbReference type="SAM" id="SignalP"/>
    </source>
</evidence>
<sequence>MNRLIATCLATALLSGAAACSATPGSNDDPTAGPDENAAPSRTRAPSADAFKAFIDEIRQVAGGARMTSPHGAESANPIPVADRIVAGFEQDPPRQLRLESGVTIYWGWQQGQAFVKSIAIRGTGGDLQLLGAIDDLPMLYSRRSGRAIADQTAYDAYAAERAERGSTPAVTLFARDDDALAVHLPLVQRWLQAGMLGFNADCNDPAQRPVCTFVETVRLPIDAYALECAGTGTGGDCEMPVPTVPPAPIPLGAFRQ</sequence>
<gene>
    <name evidence="3" type="ORF">H4F99_09500</name>
</gene>
<dbReference type="PROSITE" id="PS51257">
    <property type="entry name" value="PROKAR_LIPOPROTEIN"/>
    <property type="match status" value="1"/>
</dbReference>
<evidence type="ECO:0000313" key="3">
    <source>
        <dbReference type="EMBL" id="MBB1088724.1"/>
    </source>
</evidence>
<keyword evidence="2" id="KW-0732">Signal</keyword>
<evidence type="ECO:0000256" key="1">
    <source>
        <dbReference type="SAM" id="MobiDB-lite"/>
    </source>
</evidence>
<name>A0A7W3YEF2_9GAMM</name>
<feature type="signal peptide" evidence="2">
    <location>
        <begin position="1"/>
        <end position="21"/>
    </location>
</feature>
<dbReference type="Proteomes" id="UP000552587">
    <property type="component" value="Unassembled WGS sequence"/>
</dbReference>
<dbReference type="EMBL" id="JACHTE010000006">
    <property type="protein sequence ID" value="MBB1088724.1"/>
    <property type="molecule type" value="Genomic_DNA"/>
</dbReference>
<proteinExistence type="predicted"/>
<organism evidence="3 4">
    <name type="scientific">Marilutibacter penaei</name>
    <dbReference type="NCBI Taxonomy" id="2759900"/>
    <lineage>
        <taxon>Bacteria</taxon>
        <taxon>Pseudomonadati</taxon>
        <taxon>Pseudomonadota</taxon>
        <taxon>Gammaproteobacteria</taxon>
        <taxon>Lysobacterales</taxon>
        <taxon>Lysobacteraceae</taxon>
        <taxon>Marilutibacter</taxon>
    </lineage>
</organism>